<reference evidence="1 2" key="1">
    <citation type="journal article" date="2018" name="Nat. Ecol. Evol.">
        <title>Pezizomycetes genomes reveal the molecular basis of ectomycorrhizal truffle lifestyle.</title>
        <authorList>
            <person name="Murat C."/>
            <person name="Payen T."/>
            <person name="Noel B."/>
            <person name="Kuo A."/>
            <person name="Morin E."/>
            <person name="Chen J."/>
            <person name="Kohler A."/>
            <person name="Krizsan K."/>
            <person name="Balestrini R."/>
            <person name="Da Silva C."/>
            <person name="Montanini B."/>
            <person name="Hainaut M."/>
            <person name="Levati E."/>
            <person name="Barry K.W."/>
            <person name="Belfiori B."/>
            <person name="Cichocki N."/>
            <person name="Clum A."/>
            <person name="Dockter R.B."/>
            <person name="Fauchery L."/>
            <person name="Guy J."/>
            <person name="Iotti M."/>
            <person name="Le Tacon F."/>
            <person name="Lindquist E.A."/>
            <person name="Lipzen A."/>
            <person name="Malagnac F."/>
            <person name="Mello A."/>
            <person name="Molinier V."/>
            <person name="Miyauchi S."/>
            <person name="Poulain J."/>
            <person name="Riccioni C."/>
            <person name="Rubini A."/>
            <person name="Sitrit Y."/>
            <person name="Splivallo R."/>
            <person name="Traeger S."/>
            <person name="Wang M."/>
            <person name="Zifcakova L."/>
            <person name="Wipf D."/>
            <person name="Zambonelli A."/>
            <person name="Paolocci F."/>
            <person name="Nowrousian M."/>
            <person name="Ottonello S."/>
            <person name="Baldrian P."/>
            <person name="Spatafora J.W."/>
            <person name="Henrissat B."/>
            <person name="Nagy L.G."/>
            <person name="Aury J.M."/>
            <person name="Wincker P."/>
            <person name="Grigoriev I.V."/>
            <person name="Bonfante P."/>
            <person name="Martin F.M."/>
        </authorList>
    </citation>
    <scope>NUCLEOTIDE SEQUENCE [LARGE SCALE GENOMIC DNA]</scope>
    <source>
        <strain evidence="1 2">CCBAS932</strain>
    </source>
</reference>
<sequence length="249" mass="28875">MVLYYVYVRLNCPSMGDKNFCDYRYLLACASRYQADEYFRAFQERMRFKRISAQFWEYESEESLRNTITKAANIDSSIHKGIMLSNLPNMGERNGFVQVPPEAARDWISGRAYFIRNVRQPDIYWYHPAGGGEDRILASRWQKTKFFVRLAEADESETGTVLIRNDRIRISTVSPQAKGMVVRMGENNRMVMVKPSAAAVAVAGSDKDFRFRDLLGTFGTEWECKNGEPYEYVTWGDPSVMHLDDWELC</sequence>
<evidence type="ECO:0000313" key="1">
    <source>
        <dbReference type="EMBL" id="RPB07128.1"/>
    </source>
</evidence>
<dbReference type="InParanoid" id="A0A3N4KCD5"/>
<dbReference type="OrthoDB" id="5364171at2759"/>
<dbReference type="AlphaFoldDB" id="A0A3N4KCD5"/>
<dbReference type="Proteomes" id="UP000277580">
    <property type="component" value="Unassembled WGS sequence"/>
</dbReference>
<organism evidence="1 2">
    <name type="scientific">Morchella conica CCBAS932</name>
    <dbReference type="NCBI Taxonomy" id="1392247"/>
    <lineage>
        <taxon>Eukaryota</taxon>
        <taxon>Fungi</taxon>
        <taxon>Dikarya</taxon>
        <taxon>Ascomycota</taxon>
        <taxon>Pezizomycotina</taxon>
        <taxon>Pezizomycetes</taxon>
        <taxon>Pezizales</taxon>
        <taxon>Morchellaceae</taxon>
        <taxon>Morchella</taxon>
    </lineage>
</organism>
<accession>A0A3N4KCD5</accession>
<gene>
    <name evidence="1" type="ORF">P167DRAFT_540346</name>
</gene>
<protein>
    <submittedName>
        <fullName evidence="1">Uncharacterized protein</fullName>
    </submittedName>
</protein>
<proteinExistence type="predicted"/>
<name>A0A3N4KCD5_9PEZI</name>
<keyword evidence="2" id="KW-1185">Reference proteome</keyword>
<dbReference type="EMBL" id="ML119194">
    <property type="protein sequence ID" value="RPB07128.1"/>
    <property type="molecule type" value="Genomic_DNA"/>
</dbReference>
<evidence type="ECO:0000313" key="2">
    <source>
        <dbReference type="Proteomes" id="UP000277580"/>
    </source>
</evidence>